<keyword evidence="3" id="KW-1185">Reference proteome</keyword>
<feature type="region of interest" description="Disordered" evidence="1">
    <location>
        <begin position="39"/>
        <end position="63"/>
    </location>
</feature>
<dbReference type="Proteomes" id="UP001186944">
    <property type="component" value="Unassembled WGS sequence"/>
</dbReference>
<evidence type="ECO:0000256" key="1">
    <source>
        <dbReference type="SAM" id="MobiDB-lite"/>
    </source>
</evidence>
<name>A0AA88XIZ9_PINIB</name>
<protein>
    <submittedName>
        <fullName evidence="2">Uncharacterized protein</fullName>
    </submittedName>
</protein>
<evidence type="ECO:0000313" key="3">
    <source>
        <dbReference type="Proteomes" id="UP001186944"/>
    </source>
</evidence>
<reference evidence="2" key="1">
    <citation type="submission" date="2019-08" db="EMBL/GenBank/DDBJ databases">
        <title>The improved chromosome-level genome for the pearl oyster Pinctada fucata martensii using PacBio sequencing and Hi-C.</title>
        <authorList>
            <person name="Zheng Z."/>
        </authorList>
    </citation>
    <scope>NUCLEOTIDE SEQUENCE</scope>
    <source>
        <strain evidence="2">ZZ-2019</strain>
        <tissue evidence="2">Adductor muscle</tissue>
    </source>
</reference>
<sequence length="117" mass="13434">MGSIEVYDTKLAKWVPYVPDYKKWEQHFKDISEGRVRPDHKGRYIVGSGSRNKVSPKQPEQPKLTLVTPVAQAVEIAKSELRREEKVIRERKRKATSPGGPSNKKLKALGKKNGFWY</sequence>
<comment type="caution">
    <text evidence="2">The sequence shown here is derived from an EMBL/GenBank/DDBJ whole genome shotgun (WGS) entry which is preliminary data.</text>
</comment>
<accession>A0AA88XIZ9</accession>
<dbReference type="EMBL" id="VSWD01000012">
    <property type="protein sequence ID" value="KAK3085330.1"/>
    <property type="molecule type" value="Genomic_DNA"/>
</dbReference>
<organism evidence="2 3">
    <name type="scientific">Pinctada imbricata</name>
    <name type="common">Atlantic pearl-oyster</name>
    <name type="synonym">Pinctada martensii</name>
    <dbReference type="NCBI Taxonomy" id="66713"/>
    <lineage>
        <taxon>Eukaryota</taxon>
        <taxon>Metazoa</taxon>
        <taxon>Spiralia</taxon>
        <taxon>Lophotrochozoa</taxon>
        <taxon>Mollusca</taxon>
        <taxon>Bivalvia</taxon>
        <taxon>Autobranchia</taxon>
        <taxon>Pteriomorphia</taxon>
        <taxon>Pterioida</taxon>
        <taxon>Pterioidea</taxon>
        <taxon>Pteriidae</taxon>
        <taxon>Pinctada</taxon>
    </lineage>
</organism>
<feature type="region of interest" description="Disordered" evidence="1">
    <location>
        <begin position="85"/>
        <end position="117"/>
    </location>
</feature>
<evidence type="ECO:0000313" key="2">
    <source>
        <dbReference type="EMBL" id="KAK3085330.1"/>
    </source>
</evidence>
<proteinExistence type="predicted"/>
<gene>
    <name evidence="2" type="ORF">FSP39_001604</name>
</gene>
<dbReference type="AlphaFoldDB" id="A0AA88XIZ9"/>